<dbReference type="EMBL" id="RJVP01000004">
    <property type="protein sequence ID" value="ROH85841.1"/>
    <property type="molecule type" value="Genomic_DNA"/>
</dbReference>
<dbReference type="Proteomes" id="UP000275137">
    <property type="component" value="Unassembled WGS sequence"/>
</dbReference>
<dbReference type="Gene3D" id="3.40.50.300">
    <property type="entry name" value="P-loop containing nucleotide triphosphate hydrolases"/>
    <property type="match status" value="2"/>
</dbReference>
<dbReference type="RefSeq" id="WP_123237615.1">
    <property type="nucleotide sequence ID" value="NZ_RJVP01000004.1"/>
</dbReference>
<name>A0A3N0V009_9PROT</name>
<dbReference type="GO" id="GO:0006270">
    <property type="term" value="P:DNA replication initiation"/>
    <property type="evidence" value="ECO:0007669"/>
    <property type="project" value="TreeGrafter"/>
</dbReference>
<dbReference type="InterPro" id="IPR027417">
    <property type="entry name" value="P-loop_NTPase"/>
</dbReference>
<dbReference type="AlphaFoldDB" id="A0A3N0V009"/>
<protein>
    <submittedName>
        <fullName evidence="2">DnaA regulatory inactivator Hda</fullName>
    </submittedName>
</protein>
<accession>A0A3N0V009</accession>
<dbReference type="PANTHER" id="PTHR30050:SF5">
    <property type="entry name" value="DNAA REGULATORY INACTIVATOR HDA"/>
    <property type="match status" value="1"/>
</dbReference>
<dbReference type="Pfam" id="PF22688">
    <property type="entry name" value="Hda_lid"/>
    <property type="match status" value="1"/>
</dbReference>
<organism evidence="2 3">
    <name type="scientific">Pseudomethylobacillus aquaticus</name>
    <dbReference type="NCBI Taxonomy" id="2676064"/>
    <lineage>
        <taxon>Bacteria</taxon>
        <taxon>Pseudomonadati</taxon>
        <taxon>Pseudomonadota</taxon>
        <taxon>Betaproteobacteria</taxon>
        <taxon>Nitrosomonadales</taxon>
        <taxon>Methylophilaceae</taxon>
        <taxon>Pseudomethylobacillus</taxon>
    </lineage>
</organism>
<keyword evidence="3" id="KW-1185">Reference proteome</keyword>
<comment type="caution">
    <text evidence="2">The sequence shown here is derived from an EMBL/GenBank/DDBJ whole genome shotgun (WGS) entry which is preliminary data.</text>
</comment>
<proteinExistence type="predicted"/>
<reference evidence="2 3" key="1">
    <citation type="submission" date="2018-10" db="EMBL/GenBank/DDBJ databases">
        <authorList>
            <person name="Chen W.-M."/>
        </authorList>
    </citation>
    <scope>NUCLEOTIDE SEQUENCE [LARGE SCALE GENOMIC DNA]</scope>
    <source>
        <strain evidence="2 3">H-5</strain>
    </source>
</reference>
<dbReference type="SUPFAM" id="SSF52540">
    <property type="entry name" value="P-loop containing nucleoside triphosphate hydrolases"/>
    <property type="match status" value="1"/>
</dbReference>
<feature type="domain" description="Hda lid" evidence="1">
    <location>
        <begin position="137"/>
        <end position="201"/>
    </location>
</feature>
<dbReference type="InterPro" id="IPR055199">
    <property type="entry name" value="Hda_lid"/>
</dbReference>
<dbReference type="PANTHER" id="PTHR30050">
    <property type="entry name" value="CHROMOSOMAL REPLICATION INITIATOR PROTEIN DNAA"/>
    <property type="match status" value="1"/>
</dbReference>
<gene>
    <name evidence="2" type="ORF">ED236_08875</name>
</gene>
<evidence type="ECO:0000313" key="2">
    <source>
        <dbReference type="EMBL" id="ROH85841.1"/>
    </source>
</evidence>
<evidence type="ECO:0000313" key="3">
    <source>
        <dbReference type="Proteomes" id="UP000275137"/>
    </source>
</evidence>
<evidence type="ECO:0000259" key="1">
    <source>
        <dbReference type="Pfam" id="PF22688"/>
    </source>
</evidence>
<dbReference type="GO" id="GO:0003688">
    <property type="term" value="F:DNA replication origin binding"/>
    <property type="evidence" value="ECO:0007669"/>
    <property type="project" value="TreeGrafter"/>
</dbReference>
<sequence length="207" mass="22740">MKQLLLDIQPASPPTLENFVAGRNSEVLHSLQHVLAGGSAVHAVYLWGDSGSGKSHLLQACASRALALGLHLVCADDVHRLDEAAQIRLFDQYNQQRENGGLLIACGTAAPTQMGLRDDLATRLAWGLVYQLQPLSDAEKALALKSHAQARGMRLPDEVVDYCLRHLRRDLPTLMATLDALDEWSLTEQKPVTVPLLRKLLQFPLNV</sequence>
<dbReference type="Gene3D" id="1.10.8.60">
    <property type="match status" value="1"/>
</dbReference>
<dbReference type="GO" id="GO:0005886">
    <property type="term" value="C:plasma membrane"/>
    <property type="evidence" value="ECO:0007669"/>
    <property type="project" value="TreeGrafter"/>
</dbReference>